<organism evidence="1 2">
    <name type="scientific">Entomospira nematocerorum</name>
    <dbReference type="NCBI Taxonomy" id="2719987"/>
    <lineage>
        <taxon>Bacteria</taxon>
        <taxon>Pseudomonadati</taxon>
        <taxon>Spirochaetota</taxon>
        <taxon>Spirochaetia</taxon>
        <taxon>Spirochaetales</taxon>
        <taxon>Spirochaetaceae</taxon>
        <taxon>Entomospira</taxon>
    </lineage>
</organism>
<dbReference type="EMBL" id="JAATLK010000004">
    <property type="protein sequence ID" value="NIZ47767.1"/>
    <property type="molecule type" value="Genomic_DNA"/>
</dbReference>
<dbReference type="RefSeq" id="WP_167704523.1">
    <property type="nucleotide sequence ID" value="NZ_CP118171.1"/>
</dbReference>
<evidence type="ECO:0000313" key="1">
    <source>
        <dbReference type="EMBL" id="NIZ47767.1"/>
    </source>
</evidence>
<protein>
    <submittedName>
        <fullName evidence="1">Uncharacterized protein</fullName>
    </submittedName>
</protein>
<accession>A0A968GDC6</accession>
<sequence>MANREVLRCNHDLFLRGATHLERKERLAYGYHYKVGMLLNRGTDGILKPYISGDSERGFFIAVHDQDLSNASDILESPVMVTGQFWADLLMLPEGLTLTSTVDSLLLIDLLRMSGLIAVDRHYSYYDATPIFNQGDA</sequence>
<dbReference type="Proteomes" id="UP000752013">
    <property type="component" value="Unassembled WGS sequence"/>
</dbReference>
<evidence type="ECO:0000313" key="2">
    <source>
        <dbReference type="Proteomes" id="UP000752013"/>
    </source>
</evidence>
<name>A0A968GDC6_9SPIO</name>
<comment type="caution">
    <text evidence="1">The sequence shown here is derived from an EMBL/GenBank/DDBJ whole genome shotgun (WGS) entry which is preliminary data.</text>
</comment>
<gene>
    <name evidence="1" type="ORF">HCT46_07555</name>
</gene>
<reference evidence="1" key="1">
    <citation type="submission" date="2020-03" db="EMBL/GenBank/DDBJ databases">
        <title>Spirochaetal bacteria isolated from arthropods constitute a novel genus Entomospira genus novum within the order Spirochaetales.</title>
        <authorList>
            <person name="Grana-Miraglia L."/>
            <person name="Sikutova S."/>
            <person name="Fingerle V."/>
            <person name="Sing A."/>
            <person name="Castillo-Ramirez S."/>
            <person name="Margos G."/>
            <person name="Rudolf I."/>
        </authorList>
    </citation>
    <scope>NUCLEOTIDE SEQUENCE</scope>
    <source>
        <strain evidence="1">BR208</strain>
    </source>
</reference>
<proteinExistence type="predicted"/>
<keyword evidence="2" id="KW-1185">Reference proteome</keyword>
<dbReference type="AlphaFoldDB" id="A0A968GDC6"/>